<comment type="similarity">
    <text evidence="1">Belongs to the complex I 24 kDa subunit family.</text>
</comment>
<dbReference type="SUPFAM" id="SSF52833">
    <property type="entry name" value="Thioredoxin-like"/>
    <property type="match status" value="1"/>
</dbReference>
<sequence length="192" mass="20467">MKPEHHGADASPEIARALREPLRRPRGTHTAHPAHQADPHRQTVRDIVERLKDVPGALLPILHAVQDALGHVPADAVADIAQGLDLSRAEVHGVITYYPHFRSAPAGRRVLQICRAEACQAMGAEPLWAQACARLGLPDAGGTARDGAFTLESVYCLGLCATSPALRLDEHVHARLTPARLDALLAASEAAA</sequence>
<evidence type="ECO:0000256" key="5">
    <source>
        <dbReference type="ARBA" id="ARBA00023014"/>
    </source>
</evidence>
<dbReference type="RefSeq" id="WP_265259337.1">
    <property type="nucleotide sequence ID" value="NZ_QZCV01000003.1"/>
</dbReference>
<organism evidence="7 8">
    <name type="scientific">Verminephrobacter aporrectodeae subsp. tuberculatae</name>
    <dbReference type="NCBI Taxonomy" id="1110392"/>
    <lineage>
        <taxon>Bacteria</taxon>
        <taxon>Pseudomonadati</taxon>
        <taxon>Pseudomonadota</taxon>
        <taxon>Betaproteobacteria</taxon>
        <taxon>Burkholderiales</taxon>
        <taxon>Comamonadaceae</taxon>
        <taxon>Verminephrobacter</taxon>
    </lineage>
</organism>
<evidence type="ECO:0000313" key="8">
    <source>
        <dbReference type="Proteomes" id="UP001208935"/>
    </source>
</evidence>
<name>A0ABT3KVT5_9BURK</name>
<reference evidence="8" key="1">
    <citation type="submission" date="2023-07" db="EMBL/GenBank/DDBJ databases">
        <title>Verminephrobacter genomes.</title>
        <authorList>
            <person name="Lund M.B."/>
        </authorList>
    </citation>
    <scope>NUCLEOTIDE SEQUENCE [LARGE SCALE GENOMIC DNA]</scope>
    <source>
        <strain evidence="8">AtM5-05</strain>
    </source>
</reference>
<evidence type="ECO:0000313" key="7">
    <source>
        <dbReference type="EMBL" id="MCW5322467.1"/>
    </source>
</evidence>
<dbReference type="NCBIfam" id="NF004638">
    <property type="entry name" value="PRK05988.1"/>
    <property type="match status" value="1"/>
</dbReference>
<evidence type="ECO:0000256" key="2">
    <source>
        <dbReference type="ARBA" id="ARBA00022714"/>
    </source>
</evidence>
<dbReference type="Gene3D" id="1.10.10.1590">
    <property type="entry name" value="NADH-quinone oxidoreductase subunit E"/>
    <property type="match status" value="1"/>
</dbReference>
<keyword evidence="5" id="KW-0411">Iron-sulfur</keyword>
<dbReference type="Gene3D" id="3.40.30.10">
    <property type="entry name" value="Glutaredoxin"/>
    <property type="match status" value="1"/>
</dbReference>
<gene>
    <name evidence="7" type="ORF">D5039_15285</name>
</gene>
<comment type="caution">
    <text evidence="7">The sequence shown here is derived from an EMBL/GenBank/DDBJ whole genome shotgun (WGS) entry which is preliminary data.</text>
</comment>
<dbReference type="Proteomes" id="UP001208935">
    <property type="component" value="Unassembled WGS sequence"/>
</dbReference>
<keyword evidence="8" id="KW-1185">Reference proteome</keyword>
<dbReference type="InterPro" id="IPR002023">
    <property type="entry name" value="NuoE-like"/>
</dbReference>
<evidence type="ECO:0000256" key="4">
    <source>
        <dbReference type="ARBA" id="ARBA00023004"/>
    </source>
</evidence>
<keyword evidence="3" id="KW-0479">Metal-binding</keyword>
<dbReference type="Pfam" id="PF01257">
    <property type="entry name" value="2Fe-2S_thioredx"/>
    <property type="match status" value="1"/>
</dbReference>
<keyword evidence="2" id="KW-0001">2Fe-2S</keyword>
<evidence type="ECO:0000256" key="1">
    <source>
        <dbReference type="ARBA" id="ARBA00010643"/>
    </source>
</evidence>
<keyword evidence="4" id="KW-0408">Iron</keyword>
<dbReference type="PANTHER" id="PTHR43342:SF1">
    <property type="entry name" value="BIFURCATING [FEFE] HYDROGENASE GAMMA SUBUNIT"/>
    <property type="match status" value="1"/>
</dbReference>
<accession>A0ABT3KVT5</accession>
<dbReference type="InterPro" id="IPR041921">
    <property type="entry name" value="NuoE_N"/>
</dbReference>
<evidence type="ECO:0000256" key="6">
    <source>
        <dbReference type="ARBA" id="ARBA00034078"/>
    </source>
</evidence>
<protein>
    <submittedName>
        <fullName evidence="7">Formate dehydrogenase subunit gamma</fullName>
    </submittedName>
</protein>
<dbReference type="PANTHER" id="PTHR43342">
    <property type="entry name" value="NADH-QUINONE OXIDOREDUCTASE, E SUBUNIT"/>
    <property type="match status" value="1"/>
</dbReference>
<comment type="cofactor">
    <cofactor evidence="6">
        <name>[2Fe-2S] cluster</name>
        <dbReference type="ChEBI" id="CHEBI:190135"/>
    </cofactor>
</comment>
<dbReference type="CDD" id="cd03081">
    <property type="entry name" value="TRX_Fd_NuoE_FDH_gamma"/>
    <property type="match status" value="1"/>
</dbReference>
<evidence type="ECO:0000256" key="3">
    <source>
        <dbReference type="ARBA" id="ARBA00022723"/>
    </source>
</evidence>
<dbReference type="InterPro" id="IPR028431">
    <property type="entry name" value="NADP_DH_HndA-like"/>
</dbReference>
<dbReference type="EMBL" id="QZCW01000003">
    <property type="protein sequence ID" value="MCW5322467.1"/>
    <property type="molecule type" value="Genomic_DNA"/>
</dbReference>
<dbReference type="PIRSF" id="PIRSF000216">
    <property type="entry name" value="NADH_DH_24kDa"/>
    <property type="match status" value="1"/>
</dbReference>
<proteinExistence type="inferred from homology"/>
<dbReference type="InterPro" id="IPR036249">
    <property type="entry name" value="Thioredoxin-like_sf"/>
</dbReference>